<organism evidence="1 2">
    <name type="scientific">Sphingomonas panacisoli</name>
    <dbReference type="NCBI Taxonomy" id="1813879"/>
    <lineage>
        <taxon>Bacteria</taxon>
        <taxon>Pseudomonadati</taxon>
        <taxon>Pseudomonadota</taxon>
        <taxon>Alphaproteobacteria</taxon>
        <taxon>Sphingomonadales</taxon>
        <taxon>Sphingomonadaceae</taxon>
        <taxon>Sphingomonas</taxon>
    </lineage>
</organism>
<dbReference type="EMBL" id="CP042306">
    <property type="protein sequence ID" value="QDZ06408.1"/>
    <property type="molecule type" value="Genomic_DNA"/>
</dbReference>
<dbReference type="RefSeq" id="WP_146569492.1">
    <property type="nucleotide sequence ID" value="NZ_CP042306.1"/>
</dbReference>
<evidence type="ECO:0000313" key="2">
    <source>
        <dbReference type="Proteomes" id="UP000315673"/>
    </source>
</evidence>
<accession>A0A5B8LDZ7</accession>
<dbReference type="InterPro" id="IPR021457">
    <property type="entry name" value="DUF3108"/>
</dbReference>
<name>A0A5B8LDZ7_9SPHN</name>
<protein>
    <submittedName>
        <fullName evidence="1">Uncharacterized protein</fullName>
    </submittedName>
</protein>
<gene>
    <name evidence="1" type="ORF">FPZ24_02065</name>
</gene>
<sequence>MTGLLLSALPLKLGYATTIPGFADGTIDATPIRVTRSEMIKAGDLGSVKTWVGEAGAAPAPSTCWISKSAPYVIRAVVRTPNALAAWRWVGIGKSRLQASKCT</sequence>
<dbReference type="KEGG" id="spai:FPZ24_02065"/>
<proteinExistence type="predicted"/>
<keyword evidence="2" id="KW-1185">Reference proteome</keyword>
<dbReference type="Pfam" id="PF11306">
    <property type="entry name" value="DUF3108"/>
    <property type="match status" value="1"/>
</dbReference>
<reference evidence="1 2" key="1">
    <citation type="submission" date="2019-07" db="EMBL/GenBank/DDBJ databases">
        <title>Full genome sequence of Sphingomonas sp. 4R-6-7(HKS19).</title>
        <authorList>
            <person name="Im W.-T."/>
        </authorList>
    </citation>
    <scope>NUCLEOTIDE SEQUENCE [LARGE SCALE GENOMIC DNA]</scope>
    <source>
        <strain evidence="1 2">HKS19</strain>
    </source>
</reference>
<evidence type="ECO:0000313" key="1">
    <source>
        <dbReference type="EMBL" id="QDZ06408.1"/>
    </source>
</evidence>
<dbReference type="OrthoDB" id="7590671at2"/>
<dbReference type="Proteomes" id="UP000315673">
    <property type="component" value="Chromosome"/>
</dbReference>
<dbReference type="AlphaFoldDB" id="A0A5B8LDZ7"/>